<dbReference type="PANTHER" id="PTHR30135:SF3">
    <property type="entry name" value="GLUCONEOGENESIS FACTOR-RELATED"/>
    <property type="match status" value="1"/>
</dbReference>
<dbReference type="GO" id="GO:0043743">
    <property type="term" value="F:LPPG:FO 2-phospho-L-lactate transferase activity"/>
    <property type="evidence" value="ECO:0007669"/>
    <property type="project" value="InterPro"/>
</dbReference>
<dbReference type="GO" id="GO:0005737">
    <property type="term" value="C:cytoplasm"/>
    <property type="evidence" value="ECO:0007669"/>
    <property type="project" value="UniProtKB-SubCell"/>
</dbReference>
<dbReference type="Proteomes" id="UP000005730">
    <property type="component" value="Chromosome"/>
</dbReference>
<proteinExistence type="inferred from homology"/>
<dbReference type="InterPro" id="IPR002882">
    <property type="entry name" value="CofD"/>
</dbReference>
<dbReference type="OrthoDB" id="9783842at2"/>
<gene>
    <name evidence="3" type="ORF">TheveDRAFT_0878</name>
</gene>
<sequence>MDSGISALIGFITGALATWGAVSALGGSLLSGARGGREVIASAIEHRLSMGPNIVAIGGGTGLSTLLGGLKGFTRNITAVVTVTDEGGSSGRLREEWGVLPPGDIRNCIVALAENDSALQRILSFRFDRGGLKDHSLGNLILLAATELYGDFGVAVKEMNKLLAIRGQVLPVTLEPVVLFGKTADRTVRGEVEIASVGCELVKIWLEPRDPKPLPEVLLALESADLIVLGPGSLFTSVLPNLLVDRVAHKVRISKAPKVYVSNIMTQPGETDKFGFMDHVEWIAGVLGTYPDMVIANSAQLPKEALNRYLSQGAVPVYPSVEEEEKLKSSGCRLIKGDLVGSESQKGLLRHDPKKLAELLIRIAREVKEGELWRT</sequence>
<dbReference type="Pfam" id="PF01933">
    <property type="entry name" value="CofD"/>
    <property type="match status" value="1"/>
</dbReference>
<organism evidence="3 4">
    <name type="scientific">Thermanaerovibrio velox DSM 12556</name>
    <dbReference type="NCBI Taxonomy" id="926567"/>
    <lineage>
        <taxon>Bacteria</taxon>
        <taxon>Thermotogati</taxon>
        <taxon>Synergistota</taxon>
        <taxon>Synergistia</taxon>
        <taxon>Synergistales</taxon>
        <taxon>Synergistaceae</taxon>
        <taxon>Thermanaerovibrio</taxon>
    </lineage>
</organism>
<dbReference type="eggNOG" id="COG0391">
    <property type="taxonomic scope" value="Bacteria"/>
</dbReference>
<dbReference type="HOGENOM" id="CLU_044041_0_1_0"/>
<dbReference type="STRING" id="926567.TheveDRAFT_0878"/>
<dbReference type="EMBL" id="CM001377">
    <property type="protein sequence ID" value="EHM10014.1"/>
    <property type="molecule type" value="Genomic_DNA"/>
</dbReference>
<evidence type="ECO:0000256" key="2">
    <source>
        <dbReference type="HAMAP-Rule" id="MF_00973"/>
    </source>
</evidence>
<dbReference type="RefSeq" id="WP_006583508.1">
    <property type="nucleotide sequence ID" value="NZ_CM001377.1"/>
</dbReference>
<comment type="function">
    <text evidence="2">Required for morphogenesis under gluconeogenic growth conditions.</text>
</comment>
<evidence type="ECO:0000313" key="3">
    <source>
        <dbReference type="EMBL" id="EHM10014.1"/>
    </source>
</evidence>
<dbReference type="AlphaFoldDB" id="H0URS5"/>
<evidence type="ECO:0000313" key="4">
    <source>
        <dbReference type="Proteomes" id="UP000005730"/>
    </source>
</evidence>
<dbReference type="InterPro" id="IPR010119">
    <property type="entry name" value="Gluconeogen_factor"/>
</dbReference>
<dbReference type="GO" id="GO:0008360">
    <property type="term" value="P:regulation of cell shape"/>
    <property type="evidence" value="ECO:0007669"/>
    <property type="project" value="UniProtKB-UniRule"/>
</dbReference>
<comment type="similarity">
    <text evidence="2">Belongs to the gluconeogenesis factor family.</text>
</comment>
<protein>
    <recommendedName>
        <fullName evidence="2">Putative gluconeogenesis factor</fullName>
    </recommendedName>
</protein>
<dbReference type="InterPro" id="IPR038136">
    <property type="entry name" value="CofD-like_dom_sf"/>
</dbReference>
<dbReference type="CDD" id="cd07187">
    <property type="entry name" value="YvcK_like"/>
    <property type="match status" value="1"/>
</dbReference>
<name>H0URS5_9BACT</name>
<reference evidence="3 4" key="1">
    <citation type="submission" date="2011-10" db="EMBL/GenBank/DDBJ databases">
        <title>The Noncontiguous Finished genome of Thermanaerovibrio velox DSM 12556.</title>
        <authorList>
            <consortium name="US DOE Joint Genome Institute (JGI-PGF)"/>
            <person name="Lucas S."/>
            <person name="Copeland A."/>
            <person name="Lapidus A."/>
            <person name="Glavina del Rio T."/>
            <person name="Dalin E."/>
            <person name="Tice H."/>
            <person name="Bruce D."/>
            <person name="Goodwin L."/>
            <person name="Pitluck S."/>
            <person name="Peters L."/>
            <person name="Mikhailova N."/>
            <person name="Teshima H."/>
            <person name="Kyrpides N."/>
            <person name="Mavromatis K."/>
            <person name="Ivanova N."/>
            <person name="Markowitz V."/>
            <person name="Cheng J.-F."/>
            <person name="Hugenholtz P."/>
            <person name="Woyke T."/>
            <person name="Wu D."/>
            <person name="Spring S."/>
            <person name="Brambilla E.-M."/>
            <person name="Klenk H.-P."/>
            <person name="Eisen J.A."/>
        </authorList>
    </citation>
    <scope>NUCLEOTIDE SEQUENCE [LARGE SCALE GENOMIC DNA]</scope>
    <source>
        <strain evidence="3 4">DSM 12556</strain>
    </source>
</reference>
<evidence type="ECO:0000256" key="1">
    <source>
        <dbReference type="ARBA" id="ARBA00022490"/>
    </source>
</evidence>
<keyword evidence="1 2" id="KW-0963">Cytoplasm</keyword>
<dbReference type="NCBIfam" id="TIGR01826">
    <property type="entry name" value="CofD_related"/>
    <property type="match status" value="1"/>
</dbReference>
<dbReference type="Gene3D" id="3.40.50.10680">
    <property type="entry name" value="CofD-like domains"/>
    <property type="match status" value="1"/>
</dbReference>
<dbReference type="PANTHER" id="PTHR30135">
    <property type="entry name" value="UNCHARACTERIZED PROTEIN YVCK-RELATED"/>
    <property type="match status" value="1"/>
</dbReference>
<comment type="subcellular location">
    <subcellularLocation>
        <location evidence="2">Cytoplasm</location>
    </subcellularLocation>
</comment>
<dbReference type="SUPFAM" id="SSF142338">
    <property type="entry name" value="CofD-like"/>
    <property type="match status" value="1"/>
</dbReference>
<dbReference type="HAMAP" id="MF_00973">
    <property type="entry name" value="Gluconeogen_factor"/>
    <property type="match status" value="1"/>
</dbReference>
<accession>H0URS5</accession>
<keyword evidence="4" id="KW-1185">Reference proteome</keyword>